<protein>
    <submittedName>
        <fullName evidence="1">Uncharacterized protein</fullName>
    </submittedName>
</protein>
<dbReference type="EMBL" id="ML178852">
    <property type="protein sequence ID" value="TFK96970.1"/>
    <property type="molecule type" value="Genomic_DNA"/>
</dbReference>
<organism evidence="1 2">
    <name type="scientific">Pterulicium gracile</name>
    <dbReference type="NCBI Taxonomy" id="1884261"/>
    <lineage>
        <taxon>Eukaryota</taxon>
        <taxon>Fungi</taxon>
        <taxon>Dikarya</taxon>
        <taxon>Basidiomycota</taxon>
        <taxon>Agaricomycotina</taxon>
        <taxon>Agaricomycetes</taxon>
        <taxon>Agaricomycetidae</taxon>
        <taxon>Agaricales</taxon>
        <taxon>Pleurotineae</taxon>
        <taxon>Pterulaceae</taxon>
        <taxon>Pterulicium</taxon>
    </lineage>
</organism>
<proteinExistence type="predicted"/>
<gene>
    <name evidence="1" type="ORF">BDV98DRAFT_575247</name>
</gene>
<reference evidence="1 2" key="1">
    <citation type="journal article" date="2019" name="Nat. Ecol. Evol.">
        <title>Megaphylogeny resolves global patterns of mushroom evolution.</title>
        <authorList>
            <person name="Varga T."/>
            <person name="Krizsan K."/>
            <person name="Foldi C."/>
            <person name="Dima B."/>
            <person name="Sanchez-Garcia M."/>
            <person name="Sanchez-Ramirez S."/>
            <person name="Szollosi G.J."/>
            <person name="Szarkandi J.G."/>
            <person name="Papp V."/>
            <person name="Albert L."/>
            <person name="Andreopoulos W."/>
            <person name="Angelini C."/>
            <person name="Antonin V."/>
            <person name="Barry K.W."/>
            <person name="Bougher N.L."/>
            <person name="Buchanan P."/>
            <person name="Buyck B."/>
            <person name="Bense V."/>
            <person name="Catcheside P."/>
            <person name="Chovatia M."/>
            <person name="Cooper J."/>
            <person name="Damon W."/>
            <person name="Desjardin D."/>
            <person name="Finy P."/>
            <person name="Geml J."/>
            <person name="Haridas S."/>
            <person name="Hughes K."/>
            <person name="Justo A."/>
            <person name="Karasinski D."/>
            <person name="Kautmanova I."/>
            <person name="Kiss B."/>
            <person name="Kocsube S."/>
            <person name="Kotiranta H."/>
            <person name="LaButti K.M."/>
            <person name="Lechner B.E."/>
            <person name="Liimatainen K."/>
            <person name="Lipzen A."/>
            <person name="Lukacs Z."/>
            <person name="Mihaltcheva S."/>
            <person name="Morgado L.N."/>
            <person name="Niskanen T."/>
            <person name="Noordeloos M.E."/>
            <person name="Ohm R.A."/>
            <person name="Ortiz-Santana B."/>
            <person name="Ovrebo C."/>
            <person name="Racz N."/>
            <person name="Riley R."/>
            <person name="Savchenko A."/>
            <person name="Shiryaev A."/>
            <person name="Soop K."/>
            <person name="Spirin V."/>
            <person name="Szebenyi C."/>
            <person name="Tomsovsky M."/>
            <person name="Tulloss R.E."/>
            <person name="Uehling J."/>
            <person name="Grigoriev I.V."/>
            <person name="Vagvolgyi C."/>
            <person name="Papp T."/>
            <person name="Martin F.M."/>
            <person name="Miettinen O."/>
            <person name="Hibbett D.S."/>
            <person name="Nagy L.G."/>
        </authorList>
    </citation>
    <scope>NUCLEOTIDE SEQUENCE [LARGE SCALE GENOMIC DNA]</scope>
    <source>
        <strain evidence="1 2">CBS 309.79</strain>
    </source>
</reference>
<name>A0A5C3Q9B5_9AGAR</name>
<sequence>MMSSHRLSSRLFALCRLSNASTSSIRFISDPTPLTASFLRSLWLPSTSEPLRLHLRQRAYSCTNYIYEERRHIYALNHCKL</sequence>
<accession>A0A5C3Q9B5</accession>
<dbReference type="Proteomes" id="UP000305067">
    <property type="component" value="Unassembled WGS sequence"/>
</dbReference>
<evidence type="ECO:0000313" key="2">
    <source>
        <dbReference type="Proteomes" id="UP000305067"/>
    </source>
</evidence>
<dbReference type="AlphaFoldDB" id="A0A5C3Q9B5"/>
<keyword evidence="2" id="KW-1185">Reference proteome</keyword>
<evidence type="ECO:0000313" key="1">
    <source>
        <dbReference type="EMBL" id="TFK96970.1"/>
    </source>
</evidence>